<reference evidence="3" key="1">
    <citation type="journal article" date="2011" name="Nat. Commun.">
        <title>Effector diversification within compartments of the Leptosphaeria maculans genome affected by Repeat-Induced Point mutations.</title>
        <authorList>
            <person name="Rouxel T."/>
            <person name="Grandaubert J."/>
            <person name="Hane J.K."/>
            <person name="Hoede C."/>
            <person name="van de Wouw A.P."/>
            <person name="Couloux A."/>
            <person name="Dominguez V."/>
            <person name="Anthouard V."/>
            <person name="Bally P."/>
            <person name="Bourras S."/>
            <person name="Cozijnsen A.J."/>
            <person name="Ciuffetti L.M."/>
            <person name="Degrave A."/>
            <person name="Dilmaghani A."/>
            <person name="Duret L."/>
            <person name="Fudal I."/>
            <person name="Goodwin S.B."/>
            <person name="Gout L."/>
            <person name="Glaser N."/>
            <person name="Linglin J."/>
            <person name="Kema G.H.J."/>
            <person name="Lapalu N."/>
            <person name="Lawrence C.B."/>
            <person name="May K."/>
            <person name="Meyer M."/>
            <person name="Ollivier B."/>
            <person name="Poulain J."/>
            <person name="Schoch C.L."/>
            <person name="Simon A."/>
            <person name="Spatafora J.W."/>
            <person name="Stachowiak A."/>
            <person name="Turgeon B.G."/>
            <person name="Tyler B.M."/>
            <person name="Vincent D."/>
            <person name="Weissenbach J."/>
            <person name="Amselem J."/>
            <person name="Quesneville H."/>
            <person name="Oliver R.P."/>
            <person name="Wincker P."/>
            <person name="Balesdent M.-H."/>
            <person name="Howlett B.J."/>
        </authorList>
    </citation>
    <scope>NUCLEOTIDE SEQUENCE [LARGE SCALE GENOMIC DNA]</scope>
    <source>
        <strain evidence="3">JN3 / isolate v23.1.3 / race Av1-4-5-6-7-8</strain>
    </source>
</reference>
<feature type="transmembrane region" description="Helical" evidence="1">
    <location>
        <begin position="125"/>
        <end position="142"/>
    </location>
</feature>
<evidence type="ECO:0000256" key="1">
    <source>
        <dbReference type="SAM" id="Phobius"/>
    </source>
</evidence>
<keyword evidence="1" id="KW-0812">Transmembrane</keyword>
<keyword evidence="3" id="KW-1185">Reference proteome</keyword>
<dbReference type="VEuPathDB" id="FungiDB:LEMA_P013790.1"/>
<dbReference type="EMBL" id="FP929138">
    <property type="protein sequence ID" value="CBY00249.1"/>
    <property type="molecule type" value="Genomic_DNA"/>
</dbReference>
<keyword evidence="1" id="KW-0472">Membrane</keyword>
<evidence type="ECO:0000313" key="3">
    <source>
        <dbReference type="Proteomes" id="UP000002668"/>
    </source>
</evidence>
<keyword evidence="1" id="KW-1133">Transmembrane helix</keyword>
<protein>
    <submittedName>
        <fullName evidence="2">Predicted protein</fullName>
    </submittedName>
</protein>
<dbReference type="HOGENOM" id="CLU_1777815_0_0_1"/>
<sequence>MAQSLVKFFVISCNIAPGVTREERAHECVDVYTAHLSRTSDQQMLSQMSWRGEARCCHLLPLDNGLALLRANLQPGQQTGPSRSSIRVLYRYGICTLMAMVSLVALETPLATLNLRRPLPTNGNMHHTTLHSIAGVIIVFGVRSSR</sequence>
<gene>
    <name evidence="2" type="ORF">LEMA_P013790.1</name>
</gene>
<dbReference type="Proteomes" id="UP000002668">
    <property type="component" value="Genome"/>
</dbReference>
<dbReference type="InParanoid" id="E5A9A8"/>
<evidence type="ECO:0000313" key="2">
    <source>
        <dbReference type="EMBL" id="CBY00249.1"/>
    </source>
</evidence>
<feature type="transmembrane region" description="Helical" evidence="1">
    <location>
        <begin position="88"/>
        <end position="105"/>
    </location>
</feature>
<accession>E5A9A8</accession>
<organism evidence="3">
    <name type="scientific">Leptosphaeria maculans (strain JN3 / isolate v23.1.3 / race Av1-4-5-6-7-8)</name>
    <name type="common">Blackleg fungus</name>
    <name type="synonym">Phoma lingam</name>
    <dbReference type="NCBI Taxonomy" id="985895"/>
    <lineage>
        <taxon>Eukaryota</taxon>
        <taxon>Fungi</taxon>
        <taxon>Dikarya</taxon>
        <taxon>Ascomycota</taxon>
        <taxon>Pezizomycotina</taxon>
        <taxon>Dothideomycetes</taxon>
        <taxon>Pleosporomycetidae</taxon>
        <taxon>Pleosporales</taxon>
        <taxon>Pleosporineae</taxon>
        <taxon>Leptosphaeriaceae</taxon>
        <taxon>Plenodomus</taxon>
        <taxon>Plenodomus lingam/Leptosphaeria maculans species complex</taxon>
    </lineage>
</organism>
<proteinExistence type="predicted"/>
<name>E5A9A8_LEPMJ</name>
<dbReference type="AlphaFoldDB" id="E5A9A8"/>